<proteinExistence type="predicted"/>
<evidence type="ECO:0000313" key="3">
    <source>
        <dbReference type="Proteomes" id="UP000320333"/>
    </source>
</evidence>
<dbReference type="EMBL" id="QEAP01000019">
    <property type="protein sequence ID" value="TPX77524.1"/>
    <property type="molecule type" value="Genomic_DNA"/>
</dbReference>
<keyword evidence="3" id="KW-1185">Reference proteome</keyword>
<keyword evidence="1" id="KW-1133">Transmembrane helix</keyword>
<sequence>MTSGRTALTDDTPPAYYPFEEPNSREVLLTASAPTAPVQQLTNADRGFHRHEWSQAYYPVSAYLCAILCFPIGLLCCIRLKERKCLICGEEREEALVERQGDDNAYRLGFAVGAVMETQQHHA</sequence>
<evidence type="ECO:0000256" key="1">
    <source>
        <dbReference type="SAM" id="Phobius"/>
    </source>
</evidence>
<comment type="caution">
    <text evidence="2">The sequence shown here is derived from an EMBL/GenBank/DDBJ whole genome shotgun (WGS) entry which is preliminary data.</text>
</comment>
<feature type="transmembrane region" description="Helical" evidence="1">
    <location>
        <begin position="56"/>
        <end position="78"/>
    </location>
</feature>
<dbReference type="OrthoDB" id="2564984at2759"/>
<dbReference type="Pfam" id="PF10164">
    <property type="entry name" value="BRI3"/>
    <property type="match status" value="1"/>
</dbReference>
<dbReference type="Proteomes" id="UP000320333">
    <property type="component" value="Unassembled WGS sequence"/>
</dbReference>
<accession>A0A507FMH6</accession>
<protein>
    <submittedName>
        <fullName evidence="2">Uncharacterized protein</fullName>
    </submittedName>
</protein>
<evidence type="ECO:0000313" key="2">
    <source>
        <dbReference type="EMBL" id="TPX77524.1"/>
    </source>
</evidence>
<organism evidence="2 3">
    <name type="scientific">Chytriomyces confervae</name>
    <dbReference type="NCBI Taxonomy" id="246404"/>
    <lineage>
        <taxon>Eukaryota</taxon>
        <taxon>Fungi</taxon>
        <taxon>Fungi incertae sedis</taxon>
        <taxon>Chytridiomycota</taxon>
        <taxon>Chytridiomycota incertae sedis</taxon>
        <taxon>Chytridiomycetes</taxon>
        <taxon>Chytridiales</taxon>
        <taxon>Chytriomycetaceae</taxon>
        <taxon>Chytriomyces</taxon>
    </lineage>
</organism>
<dbReference type="InterPro" id="IPR019317">
    <property type="entry name" value="BRI3"/>
</dbReference>
<gene>
    <name evidence="2" type="ORF">CcCBS67573_g01203</name>
</gene>
<keyword evidence="1" id="KW-0472">Membrane</keyword>
<keyword evidence="1" id="KW-0812">Transmembrane</keyword>
<dbReference type="AlphaFoldDB" id="A0A507FMH6"/>
<reference evidence="2 3" key="1">
    <citation type="journal article" date="2019" name="Sci. Rep.">
        <title>Comparative genomics of chytrid fungi reveal insights into the obligate biotrophic and pathogenic lifestyle of Synchytrium endobioticum.</title>
        <authorList>
            <person name="van de Vossenberg B.T.L.H."/>
            <person name="Warris S."/>
            <person name="Nguyen H.D.T."/>
            <person name="van Gent-Pelzer M.P.E."/>
            <person name="Joly D.L."/>
            <person name="van de Geest H.C."/>
            <person name="Bonants P.J.M."/>
            <person name="Smith D.S."/>
            <person name="Levesque C.A."/>
            <person name="van der Lee T.A.J."/>
        </authorList>
    </citation>
    <scope>NUCLEOTIDE SEQUENCE [LARGE SCALE GENOMIC DNA]</scope>
    <source>
        <strain evidence="2 3">CBS 675.73</strain>
    </source>
</reference>
<name>A0A507FMH6_9FUNG</name>